<reference evidence="7" key="2">
    <citation type="submission" date="2015-02" db="UniProtKB">
        <authorList>
            <consortium name="EnsemblMetazoa"/>
        </authorList>
    </citation>
    <scope>IDENTIFICATION</scope>
</reference>
<dbReference type="STRING" id="126957.T1J839"/>
<evidence type="ECO:0000313" key="8">
    <source>
        <dbReference type="Proteomes" id="UP000014500"/>
    </source>
</evidence>
<feature type="chain" id="PRO_5004579360" description="long-chain-fatty-acid--CoA ligase" evidence="5">
    <location>
        <begin position="17"/>
        <end position="834"/>
    </location>
</feature>
<evidence type="ECO:0000256" key="2">
    <source>
        <dbReference type="ARBA" id="ARBA00022832"/>
    </source>
</evidence>
<name>T1J839_STRMM</name>
<dbReference type="GO" id="GO:0016020">
    <property type="term" value="C:membrane"/>
    <property type="evidence" value="ECO:0007669"/>
    <property type="project" value="TreeGrafter"/>
</dbReference>
<dbReference type="Proteomes" id="UP000014500">
    <property type="component" value="Unassembled WGS sequence"/>
</dbReference>
<keyword evidence="1" id="KW-0436">Ligase</keyword>
<evidence type="ECO:0000256" key="1">
    <source>
        <dbReference type="ARBA" id="ARBA00022598"/>
    </source>
</evidence>
<dbReference type="EnsemblMetazoa" id="SMAR009861-RA">
    <property type="protein sequence ID" value="SMAR009861-PA"/>
    <property type="gene ID" value="SMAR009861"/>
</dbReference>
<dbReference type="Pfam" id="PF00501">
    <property type="entry name" value="AMP-binding"/>
    <property type="match status" value="1"/>
</dbReference>
<dbReference type="OMA" id="FNTCTIM"/>
<dbReference type="PANTHER" id="PTHR43272">
    <property type="entry name" value="LONG-CHAIN-FATTY-ACID--COA LIGASE"/>
    <property type="match status" value="1"/>
</dbReference>
<feature type="domain" description="AMP-dependent synthetase/ligase" evidence="6">
    <location>
        <begin position="268"/>
        <end position="642"/>
    </location>
</feature>
<evidence type="ECO:0000256" key="5">
    <source>
        <dbReference type="SAM" id="SignalP"/>
    </source>
</evidence>
<dbReference type="GO" id="GO:0004467">
    <property type="term" value="F:long-chain fatty acid-CoA ligase activity"/>
    <property type="evidence" value="ECO:0007669"/>
    <property type="project" value="UniProtKB-EC"/>
</dbReference>
<protein>
    <recommendedName>
        <fullName evidence="4">long-chain-fatty-acid--CoA ligase</fullName>
        <ecNumber evidence="4">6.2.1.3</ecNumber>
    </recommendedName>
</protein>
<reference evidence="8" key="1">
    <citation type="submission" date="2011-05" db="EMBL/GenBank/DDBJ databases">
        <authorList>
            <person name="Richards S.R."/>
            <person name="Qu J."/>
            <person name="Jiang H."/>
            <person name="Jhangiani S.N."/>
            <person name="Agravi P."/>
            <person name="Goodspeed R."/>
            <person name="Gross S."/>
            <person name="Mandapat C."/>
            <person name="Jackson L."/>
            <person name="Mathew T."/>
            <person name="Pu L."/>
            <person name="Thornton R."/>
            <person name="Saada N."/>
            <person name="Wilczek-Boney K.B."/>
            <person name="Lee S."/>
            <person name="Kovar C."/>
            <person name="Wu Y."/>
            <person name="Scherer S.E."/>
            <person name="Worley K.C."/>
            <person name="Muzny D.M."/>
            <person name="Gibbs R."/>
        </authorList>
    </citation>
    <scope>NUCLEOTIDE SEQUENCE</scope>
    <source>
        <strain evidence="8">Brora</strain>
    </source>
</reference>
<evidence type="ECO:0000313" key="7">
    <source>
        <dbReference type="EnsemblMetazoa" id="SMAR009861-PA"/>
    </source>
</evidence>
<keyword evidence="8" id="KW-1185">Reference proteome</keyword>
<dbReference type="GO" id="GO:0005783">
    <property type="term" value="C:endoplasmic reticulum"/>
    <property type="evidence" value="ECO:0007669"/>
    <property type="project" value="TreeGrafter"/>
</dbReference>
<keyword evidence="5" id="KW-0732">Signal</keyword>
<evidence type="ECO:0000256" key="4">
    <source>
        <dbReference type="ARBA" id="ARBA00026121"/>
    </source>
</evidence>
<dbReference type="AlphaFoldDB" id="T1J839"/>
<sequence>MLFFALSYLLFTTVTATKCNLTQSIYCTKNPYNPCVLIDSSCGTLNKTWYCFQEQTHSVCTFSINNMDSKTPFIDKMTEASQPGFKYRTDDVFDECFYSWYHGITRGRKIEDFCKNYEPVSEKCLVKTTESPCAFIPYFLNMTASLLKSCGCEHETPTVAEAGKIMASRKFVEDLISASFVDLHVPKHQLGPDYIIPTTDNRTWIPDGAVQIEVPENCDSRYEPESMISLFRRAVENSPNKTADRITSPPDCSPCFPFLIESYSNGNHLGLIPYHGVAILSSNSPEWLISYLAAMFCGGFPAGIYTTNSPDACYHVLNDSSANIILVENEFQLEKIQAFQNQLPNLKAIVQINGQSNRTNVISWQELLLIGQSLSDEILNKRIKGLAINQCCNLVYTSGTTGNPKGVMLSHDNLISMIKTMCYEFWHTPKFGITVSYLPLSHVAALIVDVLLAILTESTVYFANPNALKGDVIEDLIEAKPTYFLGVPRVYEKLKVKLEVMEEALSLREKSLVTSARKQALMYNQEKFQNSEPILYSAAKAAILTGMKKEIGFDKTKLFVCAGAPLSNEVNNFLASYDISLTQAYGLSETTGPHISIGQNKRLGSVGNVKELKYFETKILDPDSDGEGEILLRGRDIFMGYLKLEEMTKETLDEDKWLHTGDIGEIDKDGFLFITGRIKELIITSGGENIPPIVIESTVKKLLPVLSNCMLVGDRRKYLTMLLTLNTEVNPGTMEPNDELNVTAIKWCKSVGSSAKRVSEILQTKDPKVLAAIQNGIDKYNENFAFSRPQKIQKWTILSQDFCIHNGTLGPTSKLKRPVVINKYADVIEAMYSS</sequence>
<dbReference type="SUPFAM" id="SSF56801">
    <property type="entry name" value="Acetyl-CoA synthetase-like"/>
    <property type="match status" value="1"/>
</dbReference>
<dbReference type="InterPro" id="IPR020845">
    <property type="entry name" value="AMP-binding_CS"/>
</dbReference>
<keyword evidence="2" id="KW-0276">Fatty acid metabolism</keyword>
<dbReference type="PROSITE" id="PS00455">
    <property type="entry name" value="AMP_BINDING"/>
    <property type="match status" value="1"/>
</dbReference>
<dbReference type="PhylomeDB" id="T1J839"/>
<dbReference type="EMBL" id="JH431948">
    <property type="status" value="NOT_ANNOTATED_CDS"/>
    <property type="molecule type" value="Genomic_DNA"/>
</dbReference>
<dbReference type="HOGENOM" id="CLU_000022_45_5_1"/>
<organism evidence="7 8">
    <name type="scientific">Strigamia maritima</name>
    <name type="common">European centipede</name>
    <name type="synonym">Geophilus maritimus</name>
    <dbReference type="NCBI Taxonomy" id="126957"/>
    <lineage>
        <taxon>Eukaryota</taxon>
        <taxon>Metazoa</taxon>
        <taxon>Ecdysozoa</taxon>
        <taxon>Arthropoda</taxon>
        <taxon>Myriapoda</taxon>
        <taxon>Chilopoda</taxon>
        <taxon>Pleurostigmophora</taxon>
        <taxon>Geophilomorpha</taxon>
        <taxon>Linotaeniidae</taxon>
        <taxon>Strigamia</taxon>
    </lineage>
</organism>
<accession>T1J839</accession>
<dbReference type="EC" id="6.2.1.3" evidence="4"/>
<dbReference type="InterPro" id="IPR042099">
    <property type="entry name" value="ANL_N_sf"/>
</dbReference>
<evidence type="ECO:0000259" key="6">
    <source>
        <dbReference type="Pfam" id="PF00501"/>
    </source>
</evidence>
<dbReference type="PANTHER" id="PTHR43272:SF32">
    <property type="entry name" value="AMP-DEPENDENT SYNTHETASE_LIGASE DOMAIN-CONTAINING PROTEIN"/>
    <property type="match status" value="1"/>
</dbReference>
<evidence type="ECO:0000256" key="3">
    <source>
        <dbReference type="ARBA" id="ARBA00023098"/>
    </source>
</evidence>
<proteinExistence type="predicted"/>
<dbReference type="Gene3D" id="3.40.50.12780">
    <property type="entry name" value="N-terminal domain of ligase-like"/>
    <property type="match status" value="1"/>
</dbReference>
<dbReference type="eggNOG" id="KOG1256">
    <property type="taxonomic scope" value="Eukaryota"/>
</dbReference>
<keyword evidence="3" id="KW-0443">Lipid metabolism</keyword>
<dbReference type="InterPro" id="IPR000873">
    <property type="entry name" value="AMP-dep_synth/lig_dom"/>
</dbReference>
<feature type="signal peptide" evidence="5">
    <location>
        <begin position="1"/>
        <end position="16"/>
    </location>
</feature>